<evidence type="ECO:0000313" key="10">
    <source>
        <dbReference type="Proteomes" id="UP000582837"/>
    </source>
</evidence>
<dbReference type="Pfam" id="PF14322">
    <property type="entry name" value="SusD-like_3"/>
    <property type="match status" value="1"/>
</dbReference>
<dbReference type="SUPFAM" id="SSF48452">
    <property type="entry name" value="TPR-like"/>
    <property type="match status" value="1"/>
</dbReference>
<dbReference type="Gene3D" id="1.25.40.390">
    <property type="match status" value="1"/>
</dbReference>
<dbReference type="InterPro" id="IPR011990">
    <property type="entry name" value="TPR-like_helical_dom_sf"/>
</dbReference>
<evidence type="ECO:0000256" key="3">
    <source>
        <dbReference type="ARBA" id="ARBA00022729"/>
    </source>
</evidence>
<feature type="chain" id="PRO_5032908893" description="RagB/SusD family nutrient uptake outer membrane protein" evidence="6">
    <location>
        <begin position="18"/>
        <end position="453"/>
    </location>
</feature>
<dbReference type="InterPro" id="IPR012944">
    <property type="entry name" value="SusD_RagB_dom"/>
</dbReference>
<evidence type="ECO:0008006" key="11">
    <source>
        <dbReference type="Google" id="ProtNLM"/>
    </source>
</evidence>
<reference evidence="9 10" key="1">
    <citation type="submission" date="2020-08" db="EMBL/GenBank/DDBJ databases">
        <title>Genomic Encyclopedia of Type Strains, Phase IV (KMG-IV): sequencing the most valuable type-strain genomes for metagenomic binning, comparative biology and taxonomic classification.</title>
        <authorList>
            <person name="Goeker M."/>
        </authorList>
    </citation>
    <scope>NUCLEOTIDE SEQUENCE [LARGE SCALE GENOMIC DNA]</scope>
    <source>
        <strain evidence="9 10">DSM 29007</strain>
    </source>
</reference>
<evidence type="ECO:0000259" key="7">
    <source>
        <dbReference type="Pfam" id="PF07980"/>
    </source>
</evidence>
<dbReference type="RefSeq" id="WP_170034866.1">
    <property type="nucleotide sequence ID" value="NZ_JABDTL010000001.1"/>
</dbReference>
<organism evidence="9 10">
    <name type="scientific">Longimicrobium terrae</name>
    <dbReference type="NCBI Taxonomy" id="1639882"/>
    <lineage>
        <taxon>Bacteria</taxon>
        <taxon>Pseudomonadati</taxon>
        <taxon>Gemmatimonadota</taxon>
        <taxon>Longimicrobiia</taxon>
        <taxon>Longimicrobiales</taxon>
        <taxon>Longimicrobiaceae</taxon>
        <taxon>Longimicrobium</taxon>
    </lineage>
</organism>
<comment type="caution">
    <text evidence="9">The sequence shown here is derived from an EMBL/GenBank/DDBJ whole genome shotgun (WGS) entry which is preliminary data.</text>
</comment>
<dbReference type="Proteomes" id="UP000582837">
    <property type="component" value="Unassembled WGS sequence"/>
</dbReference>
<feature type="domain" description="SusD-like N-terminal" evidence="8">
    <location>
        <begin position="23"/>
        <end position="219"/>
    </location>
</feature>
<dbReference type="Pfam" id="PF07980">
    <property type="entry name" value="SusD_RagB"/>
    <property type="match status" value="1"/>
</dbReference>
<evidence type="ECO:0000256" key="6">
    <source>
        <dbReference type="SAM" id="SignalP"/>
    </source>
</evidence>
<keyword evidence="5" id="KW-0998">Cell outer membrane</keyword>
<evidence type="ECO:0000256" key="1">
    <source>
        <dbReference type="ARBA" id="ARBA00004442"/>
    </source>
</evidence>
<dbReference type="EMBL" id="JACHIA010000009">
    <property type="protein sequence ID" value="MBB6071646.1"/>
    <property type="molecule type" value="Genomic_DNA"/>
</dbReference>
<evidence type="ECO:0000256" key="5">
    <source>
        <dbReference type="ARBA" id="ARBA00023237"/>
    </source>
</evidence>
<name>A0A841H115_9BACT</name>
<proteinExistence type="inferred from homology"/>
<keyword evidence="3 6" id="KW-0732">Signal</keyword>
<protein>
    <recommendedName>
        <fullName evidence="11">RagB/SusD family nutrient uptake outer membrane protein</fullName>
    </recommendedName>
</protein>
<evidence type="ECO:0000256" key="2">
    <source>
        <dbReference type="ARBA" id="ARBA00006275"/>
    </source>
</evidence>
<evidence type="ECO:0000313" key="9">
    <source>
        <dbReference type="EMBL" id="MBB6071646.1"/>
    </source>
</evidence>
<comment type="similarity">
    <text evidence="2">Belongs to the SusD family.</text>
</comment>
<dbReference type="CDD" id="cd08977">
    <property type="entry name" value="SusD"/>
    <property type="match status" value="1"/>
</dbReference>
<dbReference type="AlphaFoldDB" id="A0A841H115"/>
<gene>
    <name evidence="9" type="ORF">HNQ61_003274</name>
</gene>
<sequence length="453" mass="50379">MRIRKISLGLFAAAALAACDNPLDTNPTASIPSGEALDTPEEVRVAVNGMYDAYSVGDLDRNLLVFPDLYSDNFGFQDTYTSDEEVSIKTIRSTNTGVRDIWEGAYVGINRANNVLAALDGVDGLDEDEAAQYRGEALYVRAHLYFVLAEFFGGVPLVTEPTLAVSAGNNVPRSTEAQTYALVETDLREAQRLLLNNSPSRRGRATWGSATALLARVNLYARDWADARTFASQVIGSGDYELVDYGDIWNEKNSDESIFELQYTVNDPGPFAGWFLPDTEGGRGSFVASQSLRSIYGDAVEDRELDSRYLVTFLNGSQFIGKYFRISNGDDNYVMLRLAEMYLIRSEAEARLDGNLAQARADIDAVRERAGLAPLDAEAVVSAQQVLRANLQERRREFVGEGYRFFDLRRFRDALPEIGTLVRDQYRADFRLYFPLPQGDLDANPELTQNPGY</sequence>
<feature type="signal peptide" evidence="6">
    <location>
        <begin position="1"/>
        <end position="17"/>
    </location>
</feature>
<keyword evidence="10" id="KW-1185">Reference proteome</keyword>
<dbReference type="GO" id="GO:0009279">
    <property type="term" value="C:cell outer membrane"/>
    <property type="evidence" value="ECO:0007669"/>
    <property type="project" value="UniProtKB-SubCell"/>
</dbReference>
<accession>A0A841H115</accession>
<comment type="subcellular location">
    <subcellularLocation>
        <location evidence="1">Cell outer membrane</location>
    </subcellularLocation>
</comment>
<feature type="domain" description="RagB/SusD" evidence="7">
    <location>
        <begin position="326"/>
        <end position="417"/>
    </location>
</feature>
<keyword evidence="4" id="KW-0472">Membrane</keyword>
<dbReference type="PROSITE" id="PS51257">
    <property type="entry name" value="PROKAR_LIPOPROTEIN"/>
    <property type="match status" value="1"/>
</dbReference>
<dbReference type="InterPro" id="IPR033985">
    <property type="entry name" value="SusD-like_N"/>
</dbReference>
<evidence type="ECO:0000256" key="4">
    <source>
        <dbReference type="ARBA" id="ARBA00023136"/>
    </source>
</evidence>
<evidence type="ECO:0000259" key="8">
    <source>
        <dbReference type="Pfam" id="PF14322"/>
    </source>
</evidence>